<dbReference type="GO" id="GO:0005886">
    <property type="term" value="C:plasma membrane"/>
    <property type="evidence" value="ECO:0007669"/>
    <property type="project" value="TreeGrafter"/>
</dbReference>
<dbReference type="OrthoDB" id="9813903at2"/>
<gene>
    <name evidence="5" type="ORF">EYF70_08700</name>
    <name evidence="4" type="ORF">GCM10007387_49040</name>
</gene>
<dbReference type="InterPro" id="IPR050469">
    <property type="entry name" value="Diguanylate_Cyclase"/>
</dbReference>
<dbReference type="GO" id="GO:0043709">
    <property type="term" value="P:cell adhesion involved in single-species biofilm formation"/>
    <property type="evidence" value="ECO:0007669"/>
    <property type="project" value="TreeGrafter"/>
</dbReference>
<dbReference type="PANTHER" id="PTHR45138:SF9">
    <property type="entry name" value="DIGUANYLATE CYCLASE DGCM-RELATED"/>
    <property type="match status" value="1"/>
</dbReference>
<dbReference type="RefSeq" id="WP_131145045.1">
    <property type="nucleotide sequence ID" value="NZ_BMWV01000014.1"/>
</dbReference>
<dbReference type="CDD" id="cd01949">
    <property type="entry name" value="GGDEF"/>
    <property type="match status" value="1"/>
</dbReference>
<dbReference type="NCBIfam" id="TIGR00254">
    <property type="entry name" value="GGDEF"/>
    <property type="match status" value="1"/>
</dbReference>
<reference evidence="4" key="1">
    <citation type="journal article" date="2014" name="Int. J. Syst. Evol. Microbiol.">
        <title>Complete genome sequence of Corynebacterium casei LMG S-19264T (=DSM 44701T), isolated from a smear-ripened cheese.</title>
        <authorList>
            <consortium name="US DOE Joint Genome Institute (JGI-PGF)"/>
            <person name="Walter F."/>
            <person name="Albersmeier A."/>
            <person name="Kalinowski J."/>
            <person name="Ruckert C."/>
        </authorList>
    </citation>
    <scope>NUCLEOTIDE SEQUENCE</scope>
    <source>
        <strain evidence="4">KCTC 12343</strain>
    </source>
</reference>
<dbReference type="AlphaFoldDB" id="A0A411WWN4"/>
<reference evidence="4" key="3">
    <citation type="submission" date="2022-12" db="EMBL/GenBank/DDBJ databases">
        <authorList>
            <person name="Sun Q."/>
            <person name="Kim S."/>
        </authorList>
    </citation>
    <scope>NUCLEOTIDE SEQUENCE</scope>
    <source>
        <strain evidence="4">KCTC 12343</strain>
    </source>
</reference>
<evidence type="ECO:0000256" key="2">
    <source>
        <dbReference type="ARBA" id="ARBA00034247"/>
    </source>
</evidence>
<feature type="domain" description="GGDEF" evidence="3">
    <location>
        <begin position="306"/>
        <end position="435"/>
    </location>
</feature>
<evidence type="ECO:0000313" key="5">
    <source>
        <dbReference type="EMBL" id="QBI00917.1"/>
    </source>
</evidence>
<dbReference type="Gene3D" id="3.30.70.270">
    <property type="match status" value="1"/>
</dbReference>
<name>A0A411WWN4_9BURK</name>
<dbReference type="SUPFAM" id="SSF55073">
    <property type="entry name" value="Nucleotide cyclase"/>
    <property type="match status" value="1"/>
</dbReference>
<dbReference type="InterPro" id="IPR043128">
    <property type="entry name" value="Rev_trsase/Diguanyl_cyclase"/>
</dbReference>
<protein>
    <recommendedName>
        <fullName evidence="1">diguanylate cyclase</fullName>
        <ecNumber evidence="1">2.7.7.65</ecNumber>
    </recommendedName>
</protein>
<evidence type="ECO:0000313" key="4">
    <source>
        <dbReference type="EMBL" id="GGY60644.1"/>
    </source>
</evidence>
<dbReference type="SUPFAM" id="SSF49785">
    <property type="entry name" value="Galactose-binding domain-like"/>
    <property type="match status" value="1"/>
</dbReference>
<dbReference type="EMBL" id="BMWV01000014">
    <property type="protein sequence ID" value="GGY60644.1"/>
    <property type="molecule type" value="Genomic_DNA"/>
</dbReference>
<dbReference type="Proteomes" id="UP000292307">
    <property type="component" value="Chromosome"/>
</dbReference>
<dbReference type="InterPro" id="IPR008979">
    <property type="entry name" value="Galactose-bd-like_sf"/>
</dbReference>
<proteinExistence type="predicted"/>
<evidence type="ECO:0000313" key="7">
    <source>
        <dbReference type="Proteomes" id="UP000628442"/>
    </source>
</evidence>
<evidence type="ECO:0000259" key="3">
    <source>
        <dbReference type="PROSITE" id="PS50887"/>
    </source>
</evidence>
<dbReference type="EMBL" id="CP036401">
    <property type="protein sequence ID" value="QBI00917.1"/>
    <property type="molecule type" value="Genomic_DNA"/>
</dbReference>
<comment type="catalytic activity">
    <reaction evidence="2">
        <text>2 GTP = 3',3'-c-di-GMP + 2 diphosphate</text>
        <dbReference type="Rhea" id="RHEA:24898"/>
        <dbReference type="ChEBI" id="CHEBI:33019"/>
        <dbReference type="ChEBI" id="CHEBI:37565"/>
        <dbReference type="ChEBI" id="CHEBI:58805"/>
        <dbReference type="EC" id="2.7.7.65"/>
    </reaction>
</comment>
<sequence>MTSSPANRRMHRLMHRVIAALAMITAGLLVWHHYGMERVIDLTTRPDVRRDVMDDRWMGGTSRVSLERHGNALTMRCQLARTIDWPACKYQFAISDTESGIDLSEFDSVSFDVTYRGPGRRSLRLMVLNFEAGISKLDNPMSQKVNEVEFEVGAPGVIRVPLNVLHTATWWIDYMKVPLDDTDMRIDNVTRIELLTGATSTAGEHVIELRSLRLHGKWLTADELYMGLMAAWILCAVSWPALAALQLRRELGDSGRRLALLGEINAALQLEARELVEQANTDPLTGALNRQGLRAALMSTSSLLAPPMAVVFADIDHFKRVNDRHGHDTGDAVLRDFAATIHSEIRANDKLVRWGGEEFLIVCPATGAEQARQLAEKLRAALHAAAWPAGLRVTASFGIASRAQDEDIGAVIKRADAALYAAKAGGRDCVVLAGPPVLPGVESPRQPLGAQYD</sequence>
<organism evidence="4 7">
    <name type="scientific">Pseudoduganella albidiflava</name>
    <dbReference type="NCBI Taxonomy" id="321983"/>
    <lineage>
        <taxon>Bacteria</taxon>
        <taxon>Pseudomonadati</taxon>
        <taxon>Pseudomonadota</taxon>
        <taxon>Betaproteobacteria</taxon>
        <taxon>Burkholderiales</taxon>
        <taxon>Oxalobacteraceae</taxon>
        <taxon>Telluria group</taxon>
        <taxon>Pseudoduganella</taxon>
    </lineage>
</organism>
<evidence type="ECO:0000256" key="1">
    <source>
        <dbReference type="ARBA" id="ARBA00012528"/>
    </source>
</evidence>
<reference evidence="5 6" key="2">
    <citation type="submission" date="2019-02" db="EMBL/GenBank/DDBJ databases">
        <title>Draft Genome Sequences of Six Type Strains of the Genus Massilia.</title>
        <authorList>
            <person name="Miess H."/>
            <person name="Frediansyhah A."/>
            <person name="Gross H."/>
        </authorList>
    </citation>
    <scope>NUCLEOTIDE SEQUENCE [LARGE SCALE GENOMIC DNA]</scope>
    <source>
        <strain evidence="5 6">DSM 17472</strain>
    </source>
</reference>
<dbReference type="Pfam" id="PF00990">
    <property type="entry name" value="GGDEF"/>
    <property type="match status" value="1"/>
</dbReference>
<dbReference type="SMART" id="SM00267">
    <property type="entry name" value="GGDEF"/>
    <property type="match status" value="1"/>
</dbReference>
<dbReference type="EC" id="2.7.7.65" evidence="1"/>
<dbReference type="PROSITE" id="PS50887">
    <property type="entry name" value="GGDEF"/>
    <property type="match status" value="1"/>
</dbReference>
<dbReference type="GO" id="GO:1902201">
    <property type="term" value="P:negative regulation of bacterial-type flagellum-dependent cell motility"/>
    <property type="evidence" value="ECO:0007669"/>
    <property type="project" value="TreeGrafter"/>
</dbReference>
<dbReference type="FunFam" id="3.30.70.270:FF:000001">
    <property type="entry name" value="Diguanylate cyclase domain protein"/>
    <property type="match status" value="1"/>
</dbReference>
<dbReference type="GO" id="GO:0052621">
    <property type="term" value="F:diguanylate cyclase activity"/>
    <property type="evidence" value="ECO:0007669"/>
    <property type="project" value="UniProtKB-EC"/>
</dbReference>
<dbReference type="InterPro" id="IPR029787">
    <property type="entry name" value="Nucleotide_cyclase"/>
</dbReference>
<dbReference type="InterPro" id="IPR000160">
    <property type="entry name" value="GGDEF_dom"/>
</dbReference>
<evidence type="ECO:0000313" key="6">
    <source>
        <dbReference type="Proteomes" id="UP000292307"/>
    </source>
</evidence>
<dbReference type="PANTHER" id="PTHR45138">
    <property type="entry name" value="REGULATORY COMPONENTS OF SENSORY TRANSDUCTION SYSTEM"/>
    <property type="match status" value="1"/>
</dbReference>
<keyword evidence="6" id="KW-1185">Reference proteome</keyword>
<dbReference type="Proteomes" id="UP000628442">
    <property type="component" value="Unassembled WGS sequence"/>
</dbReference>
<accession>A0A411WWN4</accession>